<gene>
    <name evidence="1" type="ORF">FA13DRAFT_370447</name>
</gene>
<accession>A0A4Y7SCV3</accession>
<proteinExistence type="predicted"/>
<reference evidence="1 2" key="1">
    <citation type="journal article" date="2019" name="Nat. Ecol. Evol.">
        <title>Megaphylogeny resolves global patterns of mushroom evolution.</title>
        <authorList>
            <person name="Varga T."/>
            <person name="Krizsan K."/>
            <person name="Foldi C."/>
            <person name="Dima B."/>
            <person name="Sanchez-Garcia M."/>
            <person name="Sanchez-Ramirez S."/>
            <person name="Szollosi G.J."/>
            <person name="Szarkandi J.G."/>
            <person name="Papp V."/>
            <person name="Albert L."/>
            <person name="Andreopoulos W."/>
            <person name="Angelini C."/>
            <person name="Antonin V."/>
            <person name="Barry K.W."/>
            <person name="Bougher N.L."/>
            <person name="Buchanan P."/>
            <person name="Buyck B."/>
            <person name="Bense V."/>
            <person name="Catcheside P."/>
            <person name="Chovatia M."/>
            <person name="Cooper J."/>
            <person name="Damon W."/>
            <person name="Desjardin D."/>
            <person name="Finy P."/>
            <person name="Geml J."/>
            <person name="Haridas S."/>
            <person name="Hughes K."/>
            <person name="Justo A."/>
            <person name="Karasinski D."/>
            <person name="Kautmanova I."/>
            <person name="Kiss B."/>
            <person name="Kocsube S."/>
            <person name="Kotiranta H."/>
            <person name="LaButti K.M."/>
            <person name="Lechner B.E."/>
            <person name="Liimatainen K."/>
            <person name="Lipzen A."/>
            <person name="Lukacs Z."/>
            <person name="Mihaltcheva S."/>
            <person name="Morgado L.N."/>
            <person name="Niskanen T."/>
            <person name="Noordeloos M.E."/>
            <person name="Ohm R.A."/>
            <person name="Ortiz-Santana B."/>
            <person name="Ovrebo C."/>
            <person name="Racz N."/>
            <person name="Riley R."/>
            <person name="Savchenko A."/>
            <person name="Shiryaev A."/>
            <person name="Soop K."/>
            <person name="Spirin V."/>
            <person name="Szebenyi C."/>
            <person name="Tomsovsky M."/>
            <person name="Tulloss R.E."/>
            <person name="Uehling J."/>
            <person name="Grigoriev I.V."/>
            <person name="Vagvolgyi C."/>
            <person name="Papp T."/>
            <person name="Martin F.M."/>
            <person name="Miettinen O."/>
            <person name="Hibbett D.S."/>
            <person name="Nagy L.G."/>
        </authorList>
    </citation>
    <scope>NUCLEOTIDE SEQUENCE [LARGE SCALE GENOMIC DNA]</scope>
    <source>
        <strain evidence="1 2">FP101781</strain>
    </source>
</reference>
<evidence type="ECO:0000313" key="1">
    <source>
        <dbReference type="EMBL" id="TEB19455.1"/>
    </source>
</evidence>
<name>A0A4Y7SCV3_COPMI</name>
<sequence length="204" mass="22887">MLSRYPQLLYPANPGADTFATSGPFEDLFGSRRQARALDYQLRATRDRRFISFPFVPIPAIAVTATDRLKRTRHLTIWNIRYFITLHRIRYPLSSLRLCNCGRLPRPCFPSCMIPHAYPNSQSKHDSRNFGYGRWVNGGGEGGHHAADFQIRMWGISGAGMGLAAAAVAHMRLSLLFVSVGNNYSYRGQPCIAPSATQLARDLE</sequence>
<organism evidence="1 2">
    <name type="scientific">Coprinellus micaceus</name>
    <name type="common">Glistening ink-cap mushroom</name>
    <name type="synonym">Coprinus micaceus</name>
    <dbReference type="NCBI Taxonomy" id="71717"/>
    <lineage>
        <taxon>Eukaryota</taxon>
        <taxon>Fungi</taxon>
        <taxon>Dikarya</taxon>
        <taxon>Basidiomycota</taxon>
        <taxon>Agaricomycotina</taxon>
        <taxon>Agaricomycetes</taxon>
        <taxon>Agaricomycetidae</taxon>
        <taxon>Agaricales</taxon>
        <taxon>Agaricineae</taxon>
        <taxon>Psathyrellaceae</taxon>
        <taxon>Coprinellus</taxon>
    </lineage>
</organism>
<dbReference type="EMBL" id="QPFP01000190">
    <property type="protein sequence ID" value="TEB19455.1"/>
    <property type="molecule type" value="Genomic_DNA"/>
</dbReference>
<comment type="caution">
    <text evidence="1">The sequence shown here is derived from an EMBL/GenBank/DDBJ whole genome shotgun (WGS) entry which is preliminary data.</text>
</comment>
<evidence type="ECO:0000313" key="2">
    <source>
        <dbReference type="Proteomes" id="UP000298030"/>
    </source>
</evidence>
<dbReference type="AlphaFoldDB" id="A0A4Y7SCV3"/>
<protein>
    <submittedName>
        <fullName evidence="1">Uncharacterized protein</fullName>
    </submittedName>
</protein>
<keyword evidence="2" id="KW-1185">Reference proteome</keyword>
<dbReference type="Proteomes" id="UP000298030">
    <property type="component" value="Unassembled WGS sequence"/>
</dbReference>